<name>A0A9P6YFF8_RHIOR</name>
<dbReference type="AlphaFoldDB" id="A0A9P6YFF8"/>
<comment type="caution">
    <text evidence="16">The sequence shown here is derived from an EMBL/GenBank/DDBJ whole genome shotgun (WGS) entry which is preliminary data.</text>
</comment>
<feature type="domain" description="Poly(A) polymerase nucleotidyltransferase" evidence="15">
    <location>
        <begin position="6"/>
        <end position="175"/>
    </location>
</feature>
<dbReference type="SUPFAM" id="SSF55003">
    <property type="entry name" value="PAP/Archaeal CCA-adding enzyme, C-terminal domain"/>
    <property type="match status" value="1"/>
</dbReference>
<dbReference type="InterPro" id="IPR048840">
    <property type="entry name" value="PolA_pol_NTPase"/>
</dbReference>
<evidence type="ECO:0000256" key="5">
    <source>
        <dbReference type="ARBA" id="ARBA00012388"/>
    </source>
</evidence>
<comment type="similarity">
    <text evidence="4">Belongs to the poly(A) polymerase family.</text>
</comment>
<comment type="cofactor">
    <cofactor evidence="1">
        <name>Mn(2+)</name>
        <dbReference type="ChEBI" id="CHEBI:29035"/>
    </cofactor>
</comment>
<keyword evidence="8" id="KW-0479">Metal-binding</keyword>
<dbReference type="InterPro" id="IPR011068">
    <property type="entry name" value="NuclTrfase_I-like_C"/>
</dbReference>
<evidence type="ECO:0000256" key="1">
    <source>
        <dbReference type="ARBA" id="ARBA00001936"/>
    </source>
</evidence>
<accession>A0A9P6YFF8</accession>
<dbReference type="CDD" id="cd05402">
    <property type="entry name" value="NT_PAP_TUTase"/>
    <property type="match status" value="1"/>
</dbReference>
<feature type="domain" description="Poly(A) polymerase central" evidence="14">
    <location>
        <begin position="191"/>
        <end position="335"/>
    </location>
</feature>
<dbReference type="GO" id="GO:0046872">
    <property type="term" value="F:metal ion binding"/>
    <property type="evidence" value="ECO:0007669"/>
    <property type="project" value="UniProtKB-KW"/>
</dbReference>
<dbReference type="PANTHER" id="PTHR10682">
    <property type="entry name" value="POLY A POLYMERASE"/>
    <property type="match status" value="1"/>
</dbReference>
<keyword evidence="6" id="KW-0507">mRNA processing</keyword>
<keyword evidence="12" id="KW-0539">Nucleus</keyword>
<dbReference type="GO" id="GO:0031123">
    <property type="term" value="P:RNA 3'-end processing"/>
    <property type="evidence" value="ECO:0007669"/>
    <property type="project" value="InterPro"/>
</dbReference>
<comment type="cofactor">
    <cofactor evidence="2">
        <name>Mg(2+)</name>
        <dbReference type="ChEBI" id="CHEBI:18420"/>
    </cofactor>
</comment>
<evidence type="ECO:0000259" key="15">
    <source>
        <dbReference type="Pfam" id="PF20750"/>
    </source>
</evidence>
<evidence type="ECO:0000256" key="8">
    <source>
        <dbReference type="ARBA" id="ARBA00022723"/>
    </source>
</evidence>
<dbReference type="Gene3D" id="3.30.70.590">
    <property type="entry name" value="Poly(A) polymerase predicted RNA binding domain"/>
    <property type="match status" value="1"/>
</dbReference>
<comment type="subcellular location">
    <subcellularLocation>
        <location evidence="3">Nucleus</location>
    </subcellularLocation>
</comment>
<evidence type="ECO:0000313" key="16">
    <source>
        <dbReference type="EMBL" id="KAG1546499.1"/>
    </source>
</evidence>
<dbReference type="SUPFAM" id="SSF81301">
    <property type="entry name" value="Nucleotidyltransferase"/>
    <property type="match status" value="1"/>
</dbReference>
<evidence type="ECO:0000256" key="2">
    <source>
        <dbReference type="ARBA" id="ARBA00001946"/>
    </source>
</evidence>
<dbReference type="GO" id="GO:1990817">
    <property type="term" value="F:poly(A) RNA polymerase activity"/>
    <property type="evidence" value="ECO:0007669"/>
    <property type="project" value="UniProtKB-EC"/>
</dbReference>
<dbReference type="OrthoDB" id="10263155at2759"/>
<dbReference type="Gene3D" id="1.10.1410.10">
    <property type="match status" value="1"/>
</dbReference>
<keyword evidence="7" id="KW-0808">Transferase</keyword>
<evidence type="ECO:0000259" key="14">
    <source>
        <dbReference type="Pfam" id="PF04928"/>
    </source>
</evidence>
<evidence type="ECO:0000256" key="7">
    <source>
        <dbReference type="ARBA" id="ARBA00022679"/>
    </source>
</evidence>
<evidence type="ECO:0000256" key="11">
    <source>
        <dbReference type="ARBA" id="ARBA00022842"/>
    </source>
</evidence>
<dbReference type="GO" id="GO:0006397">
    <property type="term" value="P:mRNA processing"/>
    <property type="evidence" value="ECO:0007669"/>
    <property type="project" value="UniProtKB-KW"/>
</dbReference>
<dbReference type="Gene3D" id="3.30.460.10">
    <property type="entry name" value="Beta Polymerase, domain 2"/>
    <property type="match status" value="1"/>
</dbReference>
<protein>
    <recommendedName>
        <fullName evidence="5">polynucleotide adenylyltransferase</fullName>
        <ecNumber evidence="5">2.7.7.19</ecNumber>
    </recommendedName>
</protein>
<gene>
    <name evidence="16" type="ORF">G6F51_004835</name>
</gene>
<dbReference type="InterPro" id="IPR043519">
    <property type="entry name" value="NT_sf"/>
</dbReference>
<evidence type="ECO:0000256" key="4">
    <source>
        <dbReference type="ARBA" id="ARBA00010912"/>
    </source>
</evidence>
<dbReference type="Pfam" id="PF04926">
    <property type="entry name" value="PAP_RNA-bind"/>
    <property type="match status" value="1"/>
</dbReference>
<dbReference type="Proteomes" id="UP000717996">
    <property type="component" value="Unassembled WGS sequence"/>
</dbReference>
<reference evidence="16" key="1">
    <citation type="journal article" date="2020" name="Microb. Genom.">
        <title>Genetic diversity of clinical and environmental Mucorales isolates obtained from an investigation of mucormycosis cases among solid organ transplant recipients.</title>
        <authorList>
            <person name="Nguyen M.H."/>
            <person name="Kaul D."/>
            <person name="Muto C."/>
            <person name="Cheng S.J."/>
            <person name="Richter R.A."/>
            <person name="Bruno V.M."/>
            <person name="Liu G."/>
            <person name="Beyhan S."/>
            <person name="Sundermann A.J."/>
            <person name="Mounaud S."/>
            <person name="Pasculle A.W."/>
            <person name="Nierman W.C."/>
            <person name="Driscoll E."/>
            <person name="Cumbie R."/>
            <person name="Clancy C.J."/>
            <person name="Dupont C.L."/>
        </authorList>
    </citation>
    <scope>NUCLEOTIDE SEQUENCE</scope>
    <source>
        <strain evidence="16">GL16</strain>
    </source>
</reference>
<dbReference type="GO" id="GO:0005524">
    <property type="term" value="F:ATP binding"/>
    <property type="evidence" value="ECO:0007669"/>
    <property type="project" value="UniProtKB-KW"/>
</dbReference>
<evidence type="ECO:0000256" key="12">
    <source>
        <dbReference type="ARBA" id="ARBA00023242"/>
    </source>
</evidence>
<evidence type="ECO:0000256" key="9">
    <source>
        <dbReference type="ARBA" id="ARBA00022741"/>
    </source>
</evidence>
<dbReference type="EC" id="2.7.7.19" evidence="5"/>
<keyword evidence="11" id="KW-0460">Magnesium</keyword>
<keyword evidence="9" id="KW-0547">Nucleotide-binding</keyword>
<dbReference type="Pfam" id="PF04928">
    <property type="entry name" value="PAP_central"/>
    <property type="match status" value="1"/>
</dbReference>
<organism evidence="16 17">
    <name type="scientific">Rhizopus oryzae</name>
    <name type="common">Mucormycosis agent</name>
    <name type="synonym">Rhizopus arrhizus var. delemar</name>
    <dbReference type="NCBI Taxonomy" id="64495"/>
    <lineage>
        <taxon>Eukaryota</taxon>
        <taxon>Fungi</taxon>
        <taxon>Fungi incertae sedis</taxon>
        <taxon>Mucoromycota</taxon>
        <taxon>Mucoromycotina</taxon>
        <taxon>Mucoromycetes</taxon>
        <taxon>Mucorales</taxon>
        <taxon>Mucorineae</taxon>
        <taxon>Rhizopodaceae</taxon>
        <taxon>Rhizopus</taxon>
    </lineage>
</organism>
<dbReference type="EMBL" id="JAANIT010000557">
    <property type="protein sequence ID" value="KAG1546499.1"/>
    <property type="molecule type" value="Genomic_DNA"/>
</dbReference>
<evidence type="ECO:0000256" key="6">
    <source>
        <dbReference type="ARBA" id="ARBA00022664"/>
    </source>
</evidence>
<keyword evidence="10" id="KW-0067">ATP-binding</keyword>
<dbReference type="InterPro" id="IPR007012">
    <property type="entry name" value="PolA_pol_cen_dom"/>
</dbReference>
<dbReference type="GO" id="GO:0005634">
    <property type="term" value="C:nucleus"/>
    <property type="evidence" value="ECO:0007669"/>
    <property type="project" value="UniProtKB-SubCell"/>
</dbReference>
<feature type="domain" description="Poly(A) polymerase RNA-binding" evidence="13">
    <location>
        <begin position="341"/>
        <end position="486"/>
    </location>
</feature>
<evidence type="ECO:0000313" key="17">
    <source>
        <dbReference type="Proteomes" id="UP000717996"/>
    </source>
</evidence>
<proteinExistence type="inferred from homology"/>
<evidence type="ECO:0000259" key="13">
    <source>
        <dbReference type="Pfam" id="PF04926"/>
    </source>
</evidence>
<dbReference type="GO" id="GO:0003723">
    <property type="term" value="F:RNA binding"/>
    <property type="evidence" value="ECO:0007669"/>
    <property type="project" value="InterPro"/>
</dbReference>
<dbReference type="Pfam" id="PF20750">
    <property type="entry name" value="PAP_NTPase"/>
    <property type="match status" value="1"/>
</dbReference>
<evidence type="ECO:0000256" key="10">
    <source>
        <dbReference type="ARBA" id="ARBA00022840"/>
    </source>
</evidence>
<dbReference type="InterPro" id="IPR007010">
    <property type="entry name" value="PolA_pol_RNA-bd_dom"/>
</dbReference>
<evidence type="ECO:0000256" key="3">
    <source>
        <dbReference type="ARBA" id="ARBA00004123"/>
    </source>
</evidence>
<dbReference type="PANTHER" id="PTHR10682:SF10">
    <property type="entry name" value="POLYNUCLEOTIDE ADENYLYLTRANSFERASE"/>
    <property type="match status" value="1"/>
</dbReference>
<sequence length="494" mass="57364">MSEVRRDNITNDHWYNYLQTQGVIVSETEKQTRNKVVDMLRNTMVRFQNIVAKNMYWKRQDIECILSPFGSFGLGGYIKNDVVELALVCPYQIHRSDFFKFFPELLKEQSLINNIEPIKKATVPIIKCVIDRISVNISFIRLKLERVTHRINFLDNSLLQDMDDASLATMDGPRLNQFNKSQIKPSNVRLFQVSLQCIKYWAIQRGLYNAEIGYLNETACTLLLIKTFMFIQSKEKLSITIILQNFFQMWSKWPWKTPVILTNHIPDKNGNKLEYSSITGSQKAMMPIISPCYPVYSVTPYVTKLTQKTIQLEFERGKTVLETESPPLVTINKLFNSINYLSRYKHFISVVTSSCVLTNHDIWSHNMASYIPKYIELIEKNTNIIMIQPMMNPYKVQIQYLTSQERINLQNGLSPQRARVPDEADISNPGILYLTYYTICIQIQEQCKELDLTKSGKSFLALLESKKSKADSDIQWAIVHNNKKEIATLLNMKE</sequence>
<dbReference type="SUPFAM" id="SSF81631">
    <property type="entry name" value="PAP/OAS1 substrate-binding domain"/>
    <property type="match status" value="1"/>
</dbReference>